<proteinExistence type="predicted"/>
<accession>A0A0R3TXZ1</accession>
<protein>
    <submittedName>
        <fullName evidence="3">Transcriptional regulator</fullName>
    </submittedName>
</protein>
<evidence type="ECO:0000313" key="3">
    <source>
        <dbReference type="WBParaSite" id="HNAJ_0001273801-mRNA-1"/>
    </source>
</evidence>
<dbReference type="EMBL" id="UZAE01014585">
    <property type="protein sequence ID" value="VDO13871.1"/>
    <property type="molecule type" value="Genomic_DNA"/>
</dbReference>
<keyword evidence="2" id="KW-1185">Reference proteome</keyword>
<dbReference type="WBParaSite" id="HNAJ_0001273801-mRNA-1">
    <property type="protein sequence ID" value="HNAJ_0001273801-mRNA-1"/>
    <property type="gene ID" value="HNAJ_0001273801"/>
</dbReference>
<reference evidence="1 2" key="2">
    <citation type="submission" date="2018-11" db="EMBL/GenBank/DDBJ databases">
        <authorList>
            <consortium name="Pathogen Informatics"/>
        </authorList>
    </citation>
    <scope>NUCLEOTIDE SEQUENCE [LARGE SCALE GENOMIC DNA]</scope>
</reference>
<sequence length="68" mass="7851">MSLGFIENPKNEIDLAGVPYFITAEEVTKSETGPDWRRVFLYLSYILVALEEHPLNRANLSQLIRTNR</sequence>
<organism evidence="3">
    <name type="scientific">Rodentolepis nana</name>
    <name type="common">Dwarf tapeworm</name>
    <name type="synonym">Hymenolepis nana</name>
    <dbReference type="NCBI Taxonomy" id="102285"/>
    <lineage>
        <taxon>Eukaryota</taxon>
        <taxon>Metazoa</taxon>
        <taxon>Spiralia</taxon>
        <taxon>Lophotrochozoa</taxon>
        <taxon>Platyhelminthes</taxon>
        <taxon>Cestoda</taxon>
        <taxon>Eucestoda</taxon>
        <taxon>Cyclophyllidea</taxon>
        <taxon>Hymenolepididae</taxon>
        <taxon>Rodentolepis</taxon>
    </lineage>
</organism>
<reference evidence="3" key="1">
    <citation type="submission" date="2017-02" db="UniProtKB">
        <authorList>
            <consortium name="WormBaseParasite"/>
        </authorList>
    </citation>
    <scope>IDENTIFICATION</scope>
</reference>
<gene>
    <name evidence="1" type="ORF">HNAJ_LOCUS12714</name>
</gene>
<name>A0A0R3TXZ1_RODNA</name>
<evidence type="ECO:0000313" key="1">
    <source>
        <dbReference type="EMBL" id="VDO13871.1"/>
    </source>
</evidence>
<dbReference type="OrthoDB" id="21607at2759"/>
<dbReference type="Proteomes" id="UP000278807">
    <property type="component" value="Unassembled WGS sequence"/>
</dbReference>
<dbReference type="AlphaFoldDB" id="A0A0R3TXZ1"/>
<evidence type="ECO:0000313" key="2">
    <source>
        <dbReference type="Proteomes" id="UP000278807"/>
    </source>
</evidence>